<protein>
    <submittedName>
        <fullName evidence="1">Uncharacterized protein</fullName>
    </submittedName>
</protein>
<evidence type="ECO:0000313" key="2">
    <source>
        <dbReference type="Proteomes" id="UP000033423"/>
    </source>
</evidence>
<reference evidence="1 2" key="1">
    <citation type="submission" date="2015-02" db="EMBL/GenBank/DDBJ databases">
        <title>Single-cell genomics of uncultivated deep-branching MTB reveals a conserved set of magnetosome genes.</title>
        <authorList>
            <person name="Kolinko S."/>
            <person name="Richter M."/>
            <person name="Glockner F.O."/>
            <person name="Brachmann A."/>
            <person name="Schuler D."/>
        </authorList>
    </citation>
    <scope>NUCLEOTIDE SEQUENCE [LARGE SCALE GENOMIC DNA]</scope>
    <source>
        <strain evidence="1">TM-1</strain>
    </source>
</reference>
<gene>
    <name evidence="1" type="ORF">MBAV_006203</name>
</gene>
<accession>A0A0F3GI26</accession>
<keyword evidence="2" id="KW-1185">Reference proteome</keyword>
<name>A0A0F3GI26_9BACT</name>
<proteinExistence type="predicted"/>
<dbReference type="EMBL" id="LACI01002630">
    <property type="protein sequence ID" value="KJU81609.1"/>
    <property type="molecule type" value="Genomic_DNA"/>
</dbReference>
<sequence length="56" mass="5692">MPGPRYDDTSDALDGGGIPEGLALVAVMAKAAVRASTRAKDAAGNRMATLLFAPTM</sequence>
<organism evidence="1 2">
    <name type="scientific">Candidatus Magnetobacterium bavaricum</name>
    <dbReference type="NCBI Taxonomy" id="29290"/>
    <lineage>
        <taxon>Bacteria</taxon>
        <taxon>Pseudomonadati</taxon>
        <taxon>Nitrospirota</taxon>
        <taxon>Thermodesulfovibrionia</taxon>
        <taxon>Thermodesulfovibrionales</taxon>
        <taxon>Candidatus Magnetobacteriaceae</taxon>
        <taxon>Candidatus Magnetobacterium</taxon>
    </lineage>
</organism>
<dbReference type="AlphaFoldDB" id="A0A0F3GI26"/>
<dbReference type="Proteomes" id="UP000033423">
    <property type="component" value="Unassembled WGS sequence"/>
</dbReference>
<comment type="caution">
    <text evidence="1">The sequence shown here is derived from an EMBL/GenBank/DDBJ whole genome shotgun (WGS) entry which is preliminary data.</text>
</comment>
<evidence type="ECO:0000313" key="1">
    <source>
        <dbReference type="EMBL" id="KJU81609.1"/>
    </source>
</evidence>